<dbReference type="RefSeq" id="WP_177135471.1">
    <property type="nucleotide sequence ID" value="NZ_VYGV01000007.1"/>
</dbReference>
<gene>
    <name evidence="2" type="ORF">F3K02_09920</name>
</gene>
<feature type="compositionally biased region" description="Pro residues" evidence="1">
    <location>
        <begin position="23"/>
        <end position="61"/>
    </location>
</feature>
<accession>A0A7Y8GVE0</accession>
<name>A0A7Y8GVE0_9BURK</name>
<dbReference type="EMBL" id="VYGV01000007">
    <property type="protein sequence ID" value="NWF45560.1"/>
    <property type="molecule type" value="Genomic_DNA"/>
</dbReference>
<reference evidence="2 3" key="1">
    <citation type="submission" date="2019-09" db="EMBL/GenBank/DDBJ databases">
        <title>Hydrogenophaga aromatica sp. nov., isolated from a para-xylene-degrading enrichment culture.</title>
        <authorList>
            <person name="Tancsics A."/>
            <person name="Banerjee S."/>
        </authorList>
    </citation>
    <scope>NUCLEOTIDE SEQUENCE [LARGE SCALE GENOMIC DNA]</scope>
    <source>
        <strain evidence="2 3">D2P1</strain>
    </source>
</reference>
<dbReference type="Proteomes" id="UP000545507">
    <property type="component" value="Unassembled WGS sequence"/>
</dbReference>
<keyword evidence="3" id="KW-1185">Reference proteome</keyword>
<sequence length="95" mass="10039">MNRLADLPVTSQPPVLASIPVQSPVPGPWPEPEPSLPPGQAPSPDGVPLPLEPLDIPPQIPPEIREPHQPGEHLPLSTDPGLFTPNASLTHRSPS</sequence>
<proteinExistence type="predicted"/>
<evidence type="ECO:0000313" key="3">
    <source>
        <dbReference type="Proteomes" id="UP000545507"/>
    </source>
</evidence>
<protein>
    <submittedName>
        <fullName evidence="2">Uncharacterized protein</fullName>
    </submittedName>
</protein>
<dbReference type="AlphaFoldDB" id="A0A7Y8GVE0"/>
<feature type="compositionally biased region" description="Polar residues" evidence="1">
    <location>
        <begin position="85"/>
        <end position="95"/>
    </location>
</feature>
<organism evidence="2 3">
    <name type="scientific">Hydrogenophaga aromaticivorans</name>
    <dbReference type="NCBI Taxonomy" id="2610898"/>
    <lineage>
        <taxon>Bacteria</taxon>
        <taxon>Pseudomonadati</taxon>
        <taxon>Pseudomonadota</taxon>
        <taxon>Betaproteobacteria</taxon>
        <taxon>Burkholderiales</taxon>
        <taxon>Comamonadaceae</taxon>
        <taxon>Hydrogenophaga</taxon>
    </lineage>
</organism>
<comment type="caution">
    <text evidence="2">The sequence shown here is derived from an EMBL/GenBank/DDBJ whole genome shotgun (WGS) entry which is preliminary data.</text>
</comment>
<feature type="region of interest" description="Disordered" evidence="1">
    <location>
        <begin position="1"/>
        <end position="95"/>
    </location>
</feature>
<evidence type="ECO:0000313" key="2">
    <source>
        <dbReference type="EMBL" id="NWF45560.1"/>
    </source>
</evidence>
<evidence type="ECO:0000256" key="1">
    <source>
        <dbReference type="SAM" id="MobiDB-lite"/>
    </source>
</evidence>